<comment type="caution">
    <text evidence="4">The sequence shown here is derived from an EMBL/GenBank/DDBJ whole genome shotgun (WGS) entry which is preliminary data.</text>
</comment>
<dbReference type="InterPro" id="IPR002656">
    <property type="entry name" value="Acyl_transf_3_dom"/>
</dbReference>
<feature type="domain" description="Acyltransferase 3" evidence="2">
    <location>
        <begin position="14"/>
        <end position="335"/>
    </location>
</feature>
<feature type="transmembrane region" description="Helical" evidence="1">
    <location>
        <begin position="169"/>
        <end position="191"/>
    </location>
</feature>
<keyword evidence="4" id="KW-0012">Acyltransferase</keyword>
<dbReference type="Pfam" id="PF01757">
    <property type="entry name" value="Acyl_transf_3"/>
    <property type="match status" value="1"/>
</dbReference>
<evidence type="ECO:0000313" key="4">
    <source>
        <dbReference type="EMBL" id="MFC3712439.1"/>
    </source>
</evidence>
<feature type="transmembrane region" description="Helical" evidence="1">
    <location>
        <begin position="230"/>
        <end position="246"/>
    </location>
</feature>
<proteinExistence type="predicted"/>
<feature type="transmembrane region" description="Helical" evidence="1">
    <location>
        <begin position="252"/>
        <end position="269"/>
    </location>
</feature>
<feature type="transmembrane region" description="Helical" evidence="1">
    <location>
        <begin position="281"/>
        <end position="300"/>
    </location>
</feature>
<dbReference type="PANTHER" id="PTHR23028:SF53">
    <property type="entry name" value="ACYL_TRANSF_3 DOMAIN-CONTAINING PROTEIN"/>
    <property type="match status" value="1"/>
</dbReference>
<dbReference type="InterPro" id="IPR043968">
    <property type="entry name" value="SGNH"/>
</dbReference>
<dbReference type="RefSeq" id="WP_380859307.1">
    <property type="nucleotide sequence ID" value="NZ_JBHRXV010000004.1"/>
</dbReference>
<organism evidence="4 5">
    <name type="scientific">Sphingoaurantiacus capsulatus</name>
    <dbReference type="NCBI Taxonomy" id="1771310"/>
    <lineage>
        <taxon>Bacteria</taxon>
        <taxon>Pseudomonadati</taxon>
        <taxon>Pseudomonadota</taxon>
        <taxon>Alphaproteobacteria</taxon>
        <taxon>Sphingomonadales</taxon>
        <taxon>Sphingosinicellaceae</taxon>
        <taxon>Sphingoaurantiacus</taxon>
    </lineage>
</organism>
<keyword evidence="5" id="KW-1185">Reference proteome</keyword>
<dbReference type="PANTHER" id="PTHR23028">
    <property type="entry name" value="ACETYLTRANSFERASE"/>
    <property type="match status" value="1"/>
</dbReference>
<protein>
    <submittedName>
        <fullName evidence="4">Acyltransferase family protein</fullName>
        <ecNumber evidence="4">2.3.1.-</ecNumber>
    </submittedName>
</protein>
<feature type="transmembrane region" description="Helical" evidence="1">
    <location>
        <begin position="80"/>
        <end position="100"/>
    </location>
</feature>
<accession>A0ABV7XCU8</accession>
<evidence type="ECO:0000259" key="2">
    <source>
        <dbReference type="Pfam" id="PF01757"/>
    </source>
</evidence>
<dbReference type="EMBL" id="JBHRXV010000004">
    <property type="protein sequence ID" value="MFC3712439.1"/>
    <property type="molecule type" value="Genomic_DNA"/>
</dbReference>
<dbReference type="Pfam" id="PF19040">
    <property type="entry name" value="SGNH"/>
    <property type="match status" value="1"/>
</dbReference>
<gene>
    <name evidence="4" type="ORF">ACFOMD_07655</name>
</gene>
<name>A0ABV7XCU8_9SPHN</name>
<feature type="transmembrane region" description="Helical" evidence="1">
    <location>
        <begin position="140"/>
        <end position="162"/>
    </location>
</feature>
<dbReference type="EC" id="2.3.1.-" evidence="4"/>
<dbReference type="InterPro" id="IPR050879">
    <property type="entry name" value="Acyltransferase_3"/>
</dbReference>
<dbReference type="GO" id="GO:0016746">
    <property type="term" value="F:acyltransferase activity"/>
    <property type="evidence" value="ECO:0007669"/>
    <property type="project" value="UniProtKB-KW"/>
</dbReference>
<evidence type="ECO:0000313" key="5">
    <source>
        <dbReference type="Proteomes" id="UP001595615"/>
    </source>
</evidence>
<feature type="transmembrane region" description="Helical" evidence="1">
    <location>
        <begin position="320"/>
        <end position="338"/>
    </location>
</feature>
<keyword evidence="1" id="KW-0812">Transmembrane</keyword>
<feature type="transmembrane region" description="Helical" evidence="1">
    <location>
        <begin position="203"/>
        <end position="223"/>
    </location>
</feature>
<dbReference type="Proteomes" id="UP001595615">
    <property type="component" value="Unassembled WGS sequence"/>
</dbReference>
<keyword evidence="1" id="KW-1133">Transmembrane helix</keyword>
<feature type="transmembrane region" description="Helical" evidence="1">
    <location>
        <begin position="350"/>
        <end position="372"/>
    </location>
</feature>
<keyword evidence="1" id="KW-0472">Membrane</keyword>
<reference evidence="5" key="1">
    <citation type="journal article" date="2019" name="Int. J. Syst. Evol. Microbiol.">
        <title>The Global Catalogue of Microorganisms (GCM) 10K type strain sequencing project: providing services to taxonomists for standard genome sequencing and annotation.</title>
        <authorList>
            <consortium name="The Broad Institute Genomics Platform"/>
            <consortium name="The Broad Institute Genome Sequencing Center for Infectious Disease"/>
            <person name="Wu L."/>
            <person name="Ma J."/>
        </authorList>
    </citation>
    <scope>NUCLEOTIDE SEQUENCE [LARGE SCALE GENOMIC DNA]</scope>
    <source>
        <strain evidence="5">KCTC 42644</strain>
    </source>
</reference>
<feature type="domain" description="SGNH" evidence="3">
    <location>
        <begin position="397"/>
        <end position="634"/>
    </location>
</feature>
<evidence type="ECO:0000259" key="3">
    <source>
        <dbReference type="Pfam" id="PF19040"/>
    </source>
</evidence>
<evidence type="ECO:0000256" key="1">
    <source>
        <dbReference type="SAM" id="Phobius"/>
    </source>
</evidence>
<sequence>MKSHAGMRAEYRPDIDGLRAVAVLAVIAFHMSKTVLPGGYLGVDIFFCLSGYLITSIIWRETTLNSFSLARFYERRVRRIAPALLTLMAVVTVVAAIQLLPADLIGYGKSALASLGFVANVYFWRDTNYFARVAEEKPLLHLWSLGVEEQFYIFFPLLLIALKRWVPRATIAVVSTLVLLSLVANVVAVHFDGASPAFFLLPTRAWELGIGALLALIPGALSLPTATRRAASLGGAALIIFALLWREPMIGSFVPAAFPAVAGTALLIIAGTNGGAISRLLATRPFVAIGLISYSLYLWHWPVLVFSRYYLVRELSLAEFGGAFIAMIGLAYVSWRYVEQPFRGRRMSVGRVYAVTAFGAAAIAVVAAIFIITDGLPKRLQGPAATINAAVGTNYRCAVSEYRAFGASRACVLNLPEADMAKAEVVLLGNSFAQMYAPIVSGLLVETGSTGILVPANGCLPTPTLNLSPACAKVAAINLEALEAMPNVRLVILGPTYHDPILVDPLGTVAPHSTDALRQALDALIGRLHARGVEVALIGPIAIPYYDVASEVSRRLAFGHEITSPLFEPEARFMARYGELIDHFASRRDVAFIRPDHVQCAAGECAFVRNDRSLFADSGHLAVAALPEFAPAFRSALERTKQWEPRKIEPAEVRADGIVSPGN</sequence>
<keyword evidence="4" id="KW-0808">Transferase</keyword>
<feature type="transmembrane region" description="Helical" evidence="1">
    <location>
        <begin position="38"/>
        <end position="59"/>
    </location>
</feature>